<feature type="transmembrane region" description="Helical" evidence="11">
    <location>
        <begin position="375"/>
        <end position="395"/>
    </location>
</feature>
<evidence type="ECO:0000256" key="2">
    <source>
        <dbReference type="ARBA" id="ARBA00022448"/>
    </source>
</evidence>
<comment type="subcellular location">
    <subcellularLocation>
        <location evidence="1">Membrane</location>
        <topology evidence="1">Multi-pass membrane protein</topology>
    </subcellularLocation>
</comment>
<evidence type="ECO:0000313" key="14">
    <source>
        <dbReference type="Proteomes" id="UP000605676"/>
    </source>
</evidence>
<evidence type="ECO:0000256" key="5">
    <source>
        <dbReference type="ARBA" id="ARBA00023065"/>
    </source>
</evidence>
<feature type="transmembrane region" description="Helical" evidence="11">
    <location>
        <begin position="88"/>
        <end position="110"/>
    </location>
</feature>
<evidence type="ECO:0000256" key="1">
    <source>
        <dbReference type="ARBA" id="ARBA00004141"/>
    </source>
</evidence>
<feature type="transmembrane region" description="Helical" evidence="11">
    <location>
        <begin position="258"/>
        <end position="282"/>
    </location>
</feature>
<dbReference type="Gene3D" id="3.10.580.10">
    <property type="entry name" value="CBS-domain"/>
    <property type="match status" value="1"/>
</dbReference>
<feature type="transmembrane region" description="Helical" evidence="11">
    <location>
        <begin position="407"/>
        <end position="431"/>
    </location>
</feature>
<evidence type="ECO:0000256" key="7">
    <source>
        <dbReference type="ARBA" id="ARBA00023173"/>
    </source>
</evidence>
<dbReference type="InterPro" id="IPR050368">
    <property type="entry name" value="ClC-type_chloride_channel"/>
</dbReference>
<dbReference type="InterPro" id="IPR000644">
    <property type="entry name" value="CBS_dom"/>
</dbReference>
<evidence type="ECO:0000313" key="13">
    <source>
        <dbReference type="EMBL" id="MBK3515804.1"/>
    </source>
</evidence>
<evidence type="ECO:0000256" key="11">
    <source>
        <dbReference type="SAM" id="Phobius"/>
    </source>
</evidence>
<feature type="transmembrane region" description="Helical" evidence="11">
    <location>
        <begin position="345"/>
        <end position="368"/>
    </location>
</feature>
<dbReference type="PROSITE" id="PS51371">
    <property type="entry name" value="CBS"/>
    <property type="match status" value="2"/>
</dbReference>
<evidence type="ECO:0000259" key="12">
    <source>
        <dbReference type="PROSITE" id="PS51371"/>
    </source>
</evidence>
<sequence length="615" mass="68202">MKDSDFRNTIKLKCTFFVTLLVQLVEMNRKSLFRQFLVWRLRHVSNRQFMMILSVLVGIGAGLAAVVIKNSVHFISDLVHQLTQSSRGYLYLITPSIGIFLSVLFIKYVIKRPVRHGIPNVLYAISKNQGQMNRHNMFSSIVTSALTVGFGGSVGLEGPTVSTGAAIGSNIGQLFRLNYRQIKLLLGCACAGAMAAIFKAPIAAIVFALEVIMLDLTLASLVPILMASISAVVTSYLLMGQEVVYPFKVTETYEMIDLIYYVILGVLAGFVATYFTRIYILIEHWFERFQRSRVRILVGGLLLGALLFFFPSLYGEGYEFVNQALAGDVSHVFDNSIFDFLTDNFAAMASLLSIIILLKVVAASLTFGSGGVGGIFAPTLFMGANTGLLFATIVNKLGIHQLHVPNFALIGMAGLIAGVLQAPLTGIFLIADLSGGYEMFLPLMVTATASFATTKTFEKHSVYTHQLAKRRELITHDKDHAVLTMMEVKNLIETDFAKIKPEATLGDLVEVISEAHRNLFPVVDDEGQLHGMIKMDDIRKIIFKPALYDSTLVKDLMYMPAYYISPDDTMEDLVEMFRKSSRFNIAVIDKGKYLGFISRANAFTAYRNQLKMFSE</sequence>
<keyword evidence="14" id="KW-1185">Reference proteome</keyword>
<evidence type="ECO:0000256" key="10">
    <source>
        <dbReference type="PROSITE-ProRule" id="PRU00703"/>
    </source>
</evidence>
<comment type="caution">
    <text evidence="13">The sequence shown here is derived from an EMBL/GenBank/DDBJ whole genome shotgun (WGS) entry which is preliminary data.</text>
</comment>
<evidence type="ECO:0000256" key="4">
    <source>
        <dbReference type="ARBA" id="ARBA00022989"/>
    </source>
</evidence>
<accession>A0ABS1HDT0</accession>
<feature type="transmembrane region" description="Helical" evidence="11">
    <location>
        <begin position="184"/>
        <end position="209"/>
    </location>
</feature>
<dbReference type="CDD" id="cd00400">
    <property type="entry name" value="Voltage_gated_ClC"/>
    <property type="match status" value="1"/>
</dbReference>
<keyword evidence="2" id="KW-0813">Transport</keyword>
<dbReference type="SMART" id="SM00116">
    <property type="entry name" value="CBS"/>
    <property type="match status" value="2"/>
</dbReference>
<evidence type="ECO:0000256" key="9">
    <source>
        <dbReference type="ARBA" id="ARBA00023303"/>
    </source>
</evidence>
<dbReference type="Pfam" id="PF00571">
    <property type="entry name" value="CBS"/>
    <property type="match status" value="2"/>
</dbReference>
<dbReference type="Gene3D" id="1.10.3080.10">
    <property type="entry name" value="Clc chloride channel"/>
    <property type="match status" value="1"/>
</dbReference>
<keyword evidence="9" id="KW-0407">Ion channel</keyword>
<keyword evidence="8" id="KW-0868">Chloride</keyword>
<dbReference type="PANTHER" id="PTHR43427:SF6">
    <property type="entry name" value="CHLORIDE CHANNEL PROTEIN CLC-E"/>
    <property type="match status" value="1"/>
</dbReference>
<keyword evidence="10" id="KW-0129">CBS domain</keyword>
<dbReference type="Pfam" id="PF00654">
    <property type="entry name" value="Voltage_CLC"/>
    <property type="match status" value="1"/>
</dbReference>
<evidence type="ECO:0000256" key="3">
    <source>
        <dbReference type="ARBA" id="ARBA00022692"/>
    </source>
</evidence>
<dbReference type="Proteomes" id="UP000605676">
    <property type="component" value="Unassembled WGS sequence"/>
</dbReference>
<organism evidence="13 14">
    <name type="scientific">Carboxylicivirga marina</name>
    <dbReference type="NCBI Taxonomy" id="2800988"/>
    <lineage>
        <taxon>Bacteria</taxon>
        <taxon>Pseudomonadati</taxon>
        <taxon>Bacteroidota</taxon>
        <taxon>Bacteroidia</taxon>
        <taxon>Marinilabiliales</taxon>
        <taxon>Marinilabiliaceae</taxon>
        <taxon>Carboxylicivirga</taxon>
    </lineage>
</organism>
<dbReference type="InterPro" id="IPR046342">
    <property type="entry name" value="CBS_dom_sf"/>
</dbReference>
<reference evidence="13 14" key="1">
    <citation type="submission" date="2021-01" db="EMBL/GenBank/DDBJ databases">
        <title>Carboxyliciviraga sp.nov., isolated from coastal sediments.</title>
        <authorList>
            <person name="Lu D."/>
            <person name="Zhang T."/>
        </authorList>
    </citation>
    <scope>NUCLEOTIDE SEQUENCE [LARGE SCALE GENOMIC DNA]</scope>
    <source>
        <strain evidence="13 14">N1Y132</strain>
    </source>
</reference>
<dbReference type="PANTHER" id="PTHR43427">
    <property type="entry name" value="CHLORIDE CHANNEL PROTEIN CLC-E"/>
    <property type="match status" value="1"/>
</dbReference>
<dbReference type="SUPFAM" id="SSF54631">
    <property type="entry name" value="CBS-domain pair"/>
    <property type="match status" value="1"/>
</dbReference>
<dbReference type="InterPro" id="IPR001807">
    <property type="entry name" value="ClC"/>
</dbReference>
<name>A0ABS1HDT0_9BACT</name>
<feature type="domain" description="CBS" evidence="12">
    <location>
        <begin position="557"/>
        <end position="612"/>
    </location>
</feature>
<dbReference type="CDD" id="cd02205">
    <property type="entry name" value="CBS_pair_SF"/>
    <property type="match status" value="1"/>
</dbReference>
<gene>
    <name evidence="13" type="ORF">JIV24_00530</name>
</gene>
<dbReference type="EMBL" id="JAENRR010000001">
    <property type="protein sequence ID" value="MBK3515804.1"/>
    <property type="molecule type" value="Genomic_DNA"/>
</dbReference>
<evidence type="ECO:0000256" key="6">
    <source>
        <dbReference type="ARBA" id="ARBA00023136"/>
    </source>
</evidence>
<keyword evidence="3 11" id="KW-0812">Transmembrane</keyword>
<evidence type="ECO:0000256" key="8">
    <source>
        <dbReference type="ARBA" id="ARBA00023214"/>
    </source>
</evidence>
<keyword evidence="5" id="KW-0406">Ion transport</keyword>
<dbReference type="InterPro" id="IPR014743">
    <property type="entry name" value="Cl-channel_core"/>
</dbReference>
<proteinExistence type="predicted"/>
<dbReference type="PRINTS" id="PR00762">
    <property type="entry name" value="CLCHANNEL"/>
</dbReference>
<feature type="transmembrane region" description="Helical" evidence="11">
    <location>
        <begin position="294"/>
        <end position="314"/>
    </location>
</feature>
<keyword evidence="7" id="KW-0869">Chloride channel</keyword>
<protein>
    <submittedName>
        <fullName evidence="13">Chloride channel protein</fullName>
    </submittedName>
</protein>
<keyword evidence="6 11" id="KW-0472">Membrane</keyword>
<keyword evidence="4 11" id="KW-1133">Transmembrane helix</keyword>
<feature type="domain" description="CBS" evidence="12">
    <location>
        <begin position="492"/>
        <end position="550"/>
    </location>
</feature>
<feature type="transmembrane region" description="Helical" evidence="11">
    <location>
        <begin position="216"/>
        <end position="238"/>
    </location>
</feature>
<dbReference type="SUPFAM" id="SSF81340">
    <property type="entry name" value="Clc chloride channel"/>
    <property type="match status" value="1"/>
</dbReference>
<feature type="transmembrane region" description="Helical" evidence="11">
    <location>
        <begin position="49"/>
        <end position="68"/>
    </location>
</feature>